<evidence type="ECO:0000256" key="4">
    <source>
        <dbReference type="ARBA" id="ARBA00022741"/>
    </source>
</evidence>
<feature type="region of interest" description="Disordered" evidence="10">
    <location>
        <begin position="135"/>
        <end position="225"/>
    </location>
</feature>
<dbReference type="PANTHER" id="PTHR43895">
    <property type="entry name" value="CALCIUM/CALMODULIN-DEPENDENT PROTEIN KINASE KINASE-RELATED"/>
    <property type="match status" value="1"/>
</dbReference>
<dbReference type="Gene3D" id="1.10.510.10">
    <property type="entry name" value="Transferase(Phosphotransferase) domain 1"/>
    <property type="match status" value="1"/>
</dbReference>
<dbReference type="SUPFAM" id="SSF56112">
    <property type="entry name" value="Protein kinase-like (PK-like)"/>
    <property type="match status" value="1"/>
</dbReference>
<dbReference type="GO" id="GO:0007165">
    <property type="term" value="P:signal transduction"/>
    <property type="evidence" value="ECO:0007669"/>
    <property type="project" value="TreeGrafter"/>
</dbReference>
<comment type="catalytic activity">
    <reaction evidence="7">
        <text>L-threonyl-[protein] + ATP = O-phospho-L-threonyl-[protein] + ADP + H(+)</text>
        <dbReference type="Rhea" id="RHEA:46608"/>
        <dbReference type="Rhea" id="RHEA-COMP:11060"/>
        <dbReference type="Rhea" id="RHEA-COMP:11605"/>
        <dbReference type="ChEBI" id="CHEBI:15378"/>
        <dbReference type="ChEBI" id="CHEBI:30013"/>
        <dbReference type="ChEBI" id="CHEBI:30616"/>
        <dbReference type="ChEBI" id="CHEBI:61977"/>
        <dbReference type="ChEBI" id="CHEBI:456216"/>
        <dbReference type="EC" id="2.7.11.1"/>
    </reaction>
</comment>
<gene>
    <name evidence="12" type="ORF">DAPK24_046910</name>
</gene>
<dbReference type="InterPro" id="IPR017441">
    <property type="entry name" value="Protein_kinase_ATP_BS"/>
</dbReference>
<name>A0AAV5R9J3_PICKL</name>
<comment type="caution">
    <text evidence="12">The sequence shown here is derived from an EMBL/GenBank/DDBJ whole genome shotgun (WGS) entry which is preliminary data.</text>
</comment>
<dbReference type="PROSITE" id="PS00107">
    <property type="entry name" value="PROTEIN_KINASE_ATP"/>
    <property type="match status" value="1"/>
</dbReference>
<reference evidence="12 13" key="1">
    <citation type="journal article" date="2023" name="Elife">
        <title>Identification of key yeast species and microbe-microbe interactions impacting larval growth of Drosophila in the wild.</title>
        <authorList>
            <person name="Mure A."/>
            <person name="Sugiura Y."/>
            <person name="Maeda R."/>
            <person name="Honda K."/>
            <person name="Sakurai N."/>
            <person name="Takahashi Y."/>
            <person name="Watada M."/>
            <person name="Katoh T."/>
            <person name="Gotoh A."/>
            <person name="Gotoh Y."/>
            <person name="Taniguchi I."/>
            <person name="Nakamura K."/>
            <person name="Hayashi T."/>
            <person name="Katayama T."/>
            <person name="Uemura T."/>
            <person name="Hattori Y."/>
        </authorList>
    </citation>
    <scope>NUCLEOTIDE SEQUENCE [LARGE SCALE GENOMIC DNA]</scope>
    <source>
        <strain evidence="12 13">PK-24</strain>
    </source>
</reference>
<evidence type="ECO:0000256" key="7">
    <source>
        <dbReference type="ARBA" id="ARBA00047899"/>
    </source>
</evidence>
<evidence type="ECO:0000313" key="12">
    <source>
        <dbReference type="EMBL" id="GMM48093.1"/>
    </source>
</evidence>
<dbReference type="GO" id="GO:0005524">
    <property type="term" value="F:ATP binding"/>
    <property type="evidence" value="ECO:0007669"/>
    <property type="project" value="UniProtKB-UniRule"/>
</dbReference>
<dbReference type="AlphaFoldDB" id="A0AAV5R9J3"/>
<dbReference type="GO" id="GO:0001558">
    <property type="term" value="P:regulation of cell growth"/>
    <property type="evidence" value="ECO:0007669"/>
    <property type="project" value="UniProtKB-ARBA"/>
</dbReference>
<feature type="compositionally biased region" description="Polar residues" evidence="10">
    <location>
        <begin position="173"/>
        <end position="199"/>
    </location>
</feature>
<comment type="catalytic activity">
    <reaction evidence="8">
        <text>L-seryl-[protein] + ATP = O-phospho-L-seryl-[protein] + ADP + H(+)</text>
        <dbReference type="Rhea" id="RHEA:17989"/>
        <dbReference type="Rhea" id="RHEA-COMP:9863"/>
        <dbReference type="Rhea" id="RHEA-COMP:11604"/>
        <dbReference type="ChEBI" id="CHEBI:15378"/>
        <dbReference type="ChEBI" id="CHEBI:29999"/>
        <dbReference type="ChEBI" id="CHEBI:30616"/>
        <dbReference type="ChEBI" id="CHEBI:83421"/>
        <dbReference type="ChEBI" id="CHEBI:456216"/>
        <dbReference type="EC" id="2.7.11.1"/>
    </reaction>
</comment>
<dbReference type="InterPro" id="IPR011009">
    <property type="entry name" value="Kinase-like_dom_sf"/>
</dbReference>
<feature type="compositionally biased region" description="Low complexity" evidence="10">
    <location>
        <begin position="200"/>
        <end position="219"/>
    </location>
</feature>
<dbReference type="PROSITE" id="PS50011">
    <property type="entry name" value="PROTEIN_KINASE_DOM"/>
    <property type="match status" value="1"/>
</dbReference>
<evidence type="ECO:0000256" key="8">
    <source>
        <dbReference type="ARBA" id="ARBA00048679"/>
    </source>
</evidence>
<evidence type="ECO:0000313" key="13">
    <source>
        <dbReference type="Proteomes" id="UP001378960"/>
    </source>
</evidence>
<dbReference type="SMART" id="SM00220">
    <property type="entry name" value="S_TKc"/>
    <property type="match status" value="1"/>
</dbReference>
<feature type="region of interest" description="Disordered" evidence="10">
    <location>
        <begin position="676"/>
        <end position="730"/>
    </location>
</feature>
<sequence length="1160" mass="129159">MINNLKSTSNPISLVNIKPSTDPSTTNTNIQVKSSINNVNSSFSDTSNDDLEIDINHEYDRNPRNSQSTTKSIINSNIPQHITSIDGEISSNSSPVASSHSKISELANKVTDYLFSTRRSIDFNHNNLTTHEQLLGSKGSATSSPIPSRESSHVSLTSLARAGKRTSKRRTLFCQNMSPSRDASNLSNNHNYTTTSTLKESASNTSLSSTANLSSNNESQNSKISRVKETHYVHVEYDPVTRKRILNTYEILKDLGSGQHGKVKLAKDIATGKNVAIKIVDRTGKPALLLNRITRGKGQTQEDKIRKEIAIMKKCDHPHVVKLIEVLDAENSRKIYLVLEYLEKGEVKWQISPEEILAKLQTNSNDISGNIILEDLTPEPLLKLKETKKIFRDVLSGLDYLHHQGIIHRDIKPSNLLVGKDNEVKISDFGVSFAANLDGEIQDDFELAKTAGTPAFLAPELCSTQGSQIKVTNKIDIWSLGVTLYCLVFGCLPFYAESEFQLFESINHQEVKFPDITRWRVAEQINGKDLSIVKDLINKLLDKNPDTRIDIDQIVQHPFVGNEFSRWNQNMKIDVSNEEVDDAVVGLGNRIRKKISDAFKRKKSDSNKINPARMLNAPFHSLPLNLKDDCSYILSEERNKNSSRVSLSLLDDSSKMSLNQPRPTTALFVENIQYETPSSDESQDNHLTNTTNEEIPSLSTDCTLGVEPETPIDASSPNNDISSDGVEVTSEDDKVAGYDYRKDLNDAEKFESVQLTVNPSFASLDSFYDDSYSKFLNPMSGVGSYSSRNMSLNSRPPVRVISTSARNSPNLMAANSSEAMPIQDDVHRRESKESISMVRKISNSPSTNTAFALSNINQANTNFSRGLPVKVKTSPIQLSASISTVNHRSPITMRNNGRQVAASNPMINNSIMKKSSEAPRRAIFINHSVDNSSDEDFSDGETNKPVEFKKKSVSAYTWSNKVNDSSIDPNNIRKISSDPVNSKPSFRKAVFTSGGDDEDDDDQDNDGARNSIMKSFAQTSKVGGSVTPSNNLTKSSIYGTKLNLMKHSYKSDSDNDNDDDSEEELFLSFGKNKEKANKTDHKYQGFEFARPENSKKDCDHAMNICNDDNTSMVDVPTSIIEAQIRSAEDFEKNNKKIIMNDLLDDIKVLDINDDDLYERR</sequence>
<dbReference type="GO" id="GO:0030447">
    <property type="term" value="P:filamentous growth"/>
    <property type="evidence" value="ECO:0007669"/>
    <property type="project" value="UniProtKB-ARBA"/>
</dbReference>
<dbReference type="CDD" id="cd14008">
    <property type="entry name" value="STKc_LKB1_CaMKK"/>
    <property type="match status" value="1"/>
</dbReference>
<evidence type="ECO:0000256" key="1">
    <source>
        <dbReference type="ARBA" id="ARBA00012513"/>
    </source>
</evidence>
<evidence type="ECO:0000256" key="5">
    <source>
        <dbReference type="ARBA" id="ARBA00022777"/>
    </source>
</evidence>
<dbReference type="EMBL" id="BTGB01000009">
    <property type="protein sequence ID" value="GMM48093.1"/>
    <property type="molecule type" value="Genomic_DNA"/>
</dbReference>
<feature type="compositionally biased region" description="Polar residues" evidence="10">
    <location>
        <begin position="713"/>
        <end position="722"/>
    </location>
</feature>
<accession>A0AAV5R9J3</accession>
<dbReference type="InterPro" id="IPR008271">
    <property type="entry name" value="Ser/Thr_kinase_AS"/>
</dbReference>
<feature type="compositionally biased region" description="Polar residues" evidence="10">
    <location>
        <begin position="676"/>
        <end position="702"/>
    </location>
</feature>
<dbReference type="EC" id="2.7.11.1" evidence="1"/>
<keyword evidence="3" id="KW-0808">Transferase</keyword>
<dbReference type="Proteomes" id="UP001378960">
    <property type="component" value="Unassembled WGS sequence"/>
</dbReference>
<organism evidence="12 13">
    <name type="scientific">Pichia kluyveri</name>
    <name type="common">Yeast</name>
    <dbReference type="NCBI Taxonomy" id="36015"/>
    <lineage>
        <taxon>Eukaryota</taxon>
        <taxon>Fungi</taxon>
        <taxon>Dikarya</taxon>
        <taxon>Ascomycota</taxon>
        <taxon>Saccharomycotina</taxon>
        <taxon>Pichiomycetes</taxon>
        <taxon>Pichiales</taxon>
        <taxon>Pichiaceae</taxon>
        <taxon>Pichia</taxon>
    </lineage>
</organism>
<keyword evidence="4 9" id="KW-0547">Nucleotide-binding</keyword>
<feature type="domain" description="Protein kinase" evidence="11">
    <location>
        <begin position="249"/>
        <end position="560"/>
    </location>
</feature>
<keyword evidence="2 12" id="KW-0723">Serine/threonine-protein kinase</keyword>
<dbReference type="FunFam" id="3.30.200.20:FF:000206">
    <property type="entry name" value="Serine/threonine-protein kinase Ssp1"/>
    <property type="match status" value="1"/>
</dbReference>
<feature type="compositionally biased region" description="Basic residues" evidence="10">
    <location>
        <begin position="162"/>
        <end position="171"/>
    </location>
</feature>
<dbReference type="InterPro" id="IPR000719">
    <property type="entry name" value="Prot_kinase_dom"/>
</dbReference>
<feature type="compositionally biased region" description="Acidic residues" evidence="10">
    <location>
        <begin position="995"/>
        <end position="1005"/>
    </location>
</feature>
<feature type="region of interest" description="Disordered" evidence="10">
    <location>
        <begin position="961"/>
        <end position="1009"/>
    </location>
</feature>
<evidence type="ECO:0000259" key="11">
    <source>
        <dbReference type="PROSITE" id="PS50011"/>
    </source>
</evidence>
<evidence type="ECO:0000256" key="6">
    <source>
        <dbReference type="ARBA" id="ARBA00022840"/>
    </source>
</evidence>
<dbReference type="PROSITE" id="PS00108">
    <property type="entry name" value="PROTEIN_KINASE_ST"/>
    <property type="match status" value="1"/>
</dbReference>
<evidence type="ECO:0000256" key="10">
    <source>
        <dbReference type="SAM" id="MobiDB-lite"/>
    </source>
</evidence>
<protein>
    <recommendedName>
        <fullName evidence="1">non-specific serine/threonine protein kinase</fullName>
        <ecNumber evidence="1">2.7.11.1</ecNumber>
    </recommendedName>
</protein>
<dbReference type="Gene3D" id="3.30.200.20">
    <property type="entry name" value="Phosphorylase Kinase, domain 1"/>
    <property type="match status" value="1"/>
</dbReference>
<dbReference type="GO" id="GO:0042149">
    <property type="term" value="P:cellular response to glucose starvation"/>
    <property type="evidence" value="ECO:0007669"/>
    <property type="project" value="UniProtKB-ARBA"/>
</dbReference>
<feature type="region of interest" description="Disordered" evidence="10">
    <location>
        <begin position="1"/>
        <end position="26"/>
    </location>
</feature>
<proteinExistence type="predicted"/>
<evidence type="ECO:0000256" key="9">
    <source>
        <dbReference type="PROSITE-ProRule" id="PRU10141"/>
    </source>
</evidence>
<keyword evidence="6 9" id="KW-0067">ATP-binding</keyword>
<evidence type="ECO:0000256" key="3">
    <source>
        <dbReference type="ARBA" id="ARBA00022679"/>
    </source>
</evidence>
<keyword evidence="13" id="KW-1185">Reference proteome</keyword>
<dbReference type="Pfam" id="PF00069">
    <property type="entry name" value="Pkinase"/>
    <property type="match status" value="1"/>
</dbReference>
<feature type="binding site" evidence="9">
    <location>
        <position position="278"/>
    </location>
    <ligand>
        <name>ATP</name>
        <dbReference type="ChEBI" id="CHEBI:30616"/>
    </ligand>
</feature>
<evidence type="ECO:0000256" key="2">
    <source>
        <dbReference type="ARBA" id="ARBA00022527"/>
    </source>
</evidence>
<keyword evidence="5 12" id="KW-0418">Kinase</keyword>
<dbReference type="PANTHER" id="PTHR43895:SF152">
    <property type="entry name" value="SERINE_THREONINE-PROTEIN KINASE TOS3"/>
    <property type="match status" value="1"/>
</dbReference>
<dbReference type="GO" id="GO:0004674">
    <property type="term" value="F:protein serine/threonine kinase activity"/>
    <property type="evidence" value="ECO:0007669"/>
    <property type="project" value="UniProtKB-KW"/>
</dbReference>